<feature type="signal peptide" evidence="2">
    <location>
        <begin position="1"/>
        <end position="21"/>
    </location>
</feature>
<comment type="caution">
    <text evidence="3">The sequence shown here is derived from an EMBL/GenBank/DDBJ whole genome shotgun (WGS) entry which is preliminary data.</text>
</comment>
<dbReference type="AlphaFoldDB" id="A0A7Y9YC11"/>
<dbReference type="RefSeq" id="WP_179530127.1">
    <property type="nucleotide sequence ID" value="NZ_BAAAPP010000002.1"/>
</dbReference>
<dbReference type="Proteomes" id="UP000537326">
    <property type="component" value="Unassembled WGS sequence"/>
</dbReference>
<evidence type="ECO:0008006" key="5">
    <source>
        <dbReference type="Google" id="ProtNLM"/>
    </source>
</evidence>
<evidence type="ECO:0000313" key="3">
    <source>
        <dbReference type="EMBL" id="NYI09104.1"/>
    </source>
</evidence>
<organism evidence="3 4">
    <name type="scientific">Nocardioides marinus</name>
    <dbReference type="NCBI Taxonomy" id="374514"/>
    <lineage>
        <taxon>Bacteria</taxon>
        <taxon>Bacillati</taxon>
        <taxon>Actinomycetota</taxon>
        <taxon>Actinomycetes</taxon>
        <taxon>Propionibacteriales</taxon>
        <taxon>Nocardioidaceae</taxon>
        <taxon>Nocardioides</taxon>
    </lineage>
</organism>
<evidence type="ECO:0000256" key="1">
    <source>
        <dbReference type="SAM" id="MobiDB-lite"/>
    </source>
</evidence>
<accession>A0A7Y9YC11</accession>
<protein>
    <recommendedName>
        <fullName evidence="5">Glutamine cyclotransferase</fullName>
    </recommendedName>
</protein>
<dbReference type="PROSITE" id="PS51257">
    <property type="entry name" value="PROKAR_LIPOPROTEIN"/>
    <property type="match status" value="1"/>
</dbReference>
<feature type="chain" id="PRO_5038338656" description="Glutamine cyclotransferase" evidence="2">
    <location>
        <begin position="22"/>
        <end position="301"/>
    </location>
</feature>
<dbReference type="EMBL" id="JACBZI010000001">
    <property type="protein sequence ID" value="NYI09104.1"/>
    <property type="molecule type" value="Genomic_DNA"/>
</dbReference>
<reference evidence="3 4" key="1">
    <citation type="submission" date="2020-07" db="EMBL/GenBank/DDBJ databases">
        <title>Sequencing the genomes of 1000 actinobacteria strains.</title>
        <authorList>
            <person name="Klenk H.-P."/>
        </authorList>
    </citation>
    <scope>NUCLEOTIDE SEQUENCE [LARGE SCALE GENOMIC DNA]</scope>
    <source>
        <strain evidence="3 4">DSM 18248</strain>
    </source>
</reference>
<sequence length="301" mass="32378">MRVLLLLAALLALVGCSEDPADPVGAASTVTPTSATQPPRDREPLLGDPPRLAYVDGHVLRRPDGATLALPRRWGVTSIETYAGGFLVTDDRSFEGTVGMHRLDRDGRVLGSWASTGPALVGRGGRIVWVSLVPSEGGRTGPTLLVVDAVAGGHQRHVRLDRTRVPFLTRWFRGEVVYRTWGEESSYRTDGLAAPRPVPLAAELGVPSPDGQQWAALTGEGLELRQPDGQLLGVVRERGLRRTVQPGVAWGDDDHVLATLVRGRRMCLARIDTRLSGDRALSCTTSWERATSAGIAVLPAR</sequence>
<gene>
    <name evidence="3" type="ORF">BKA05_000619</name>
</gene>
<feature type="compositionally biased region" description="Polar residues" evidence="1">
    <location>
        <begin position="28"/>
        <end position="37"/>
    </location>
</feature>
<feature type="region of interest" description="Disordered" evidence="1">
    <location>
        <begin position="25"/>
        <end position="48"/>
    </location>
</feature>
<proteinExistence type="predicted"/>
<name>A0A7Y9YC11_9ACTN</name>
<evidence type="ECO:0000256" key="2">
    <source>
        <dbReference type="SAM" id="SignalP"/>
    </source>
</evidence>
<keyword evidence="2" id="KW-0732">Signal</keyword>
<evidence type="ECO:0000313" key="4">
    <source>
        <dbReference type="Proteomes" id="UP000537326"/>
    </source>
</evidence>
<keyword evidence="4" id="KW-1185">Reference proteome</keyword>